<gene>
    <name evidence="3" type="ORF">BCR44DRAFT_1435973</name>
</gene>
<dbReference type="EMBL" id="MCFL01000027">
    <property type="protein sequence ID" value="ORZ34574.1"/>
    <property type="molecule type" value="Genomic_DNA"/>
</dbReference>
<reference evidence="3 4" key="1">
    <citation type="submission" date="2016-07" db="EMBL/GenBank/DDBJ databases">
        <title>Pervasive Adenine N6-methylation of Active Genes in Fungi.</title>
        <authorList>
            <consortium name="DOE Joint Genome Institute"/>
            <person name="Mondo S.J."/>
            <person name="Dannebaum R.O."/>
            <person name="Kuo R.C."/>
            <person name="Labutti K."/>
            <person name="Haridas S."/>
            <person name="Kuo A."/>
            <person name="Salamov A."/>
            <person name="Ahrendt S.R."/>
            <person name="Lipzen A."/>
            <person name="Sullivan W."/>
            <person name="Andreopoulos W.B."/>
            <person name="Clum A."/>
            <person name="Lindquist E."/>
            <person name="Daum C."/>
            <person name="Ramamoorthy G.K."/>
            <person name="Gryganskyi A."/>
            <person name="Culley D."/>
            <person name="Magnuson J.K."/>
            <person name="James T.Y."/>
            <person name="O'Malley M.A."/>
            <person name="Stajich J.E."/>
            <person name="Spatafora J.W."/>
            <person name="Visel A."/>
            <person name="Grigoriev I.V."/>
        </authorList>
    </citation>
    <scope>NUCLEOTIDE SEQUENCE [LARGE SCALE GENOMIC DNA]</scope>
    <source>
        <strain evidence="3 4">PL171</strain>
    </source>
</reference>
<dbReference type="SUPFAM" id="SSF55785">
    <property type="entry name" value="PYP-like sensor domain (PAS domain)"/>
    <property type="match status" value="1"/>
</dbReference>
<dbReference type="GO" id="GO:0035556">
    <property type="term" value="P:intracellular signal transduction"/>
    <property type="evidence" value="ECO:0007669"/>
    <property type="project" value="InterPro"/>
</dbReference>
<dbReference type="STRING" id="765915.A0A1Y2HKR9"/>
<dbReference type="GO" id="GO:0006171">
    <property type="term" value="P:cAMP biosynthetic process"/>
    <property type="evidence" value="ECO:0007669"/>
    <property type="project" value="TreeGrafter"/>
</dbReference>
<accession>A0A1Y2HKR9</accession>
<feature type="region of interest" description="Disordered" evidence="1">
    <location>
        <begin position="1"/>
        <end position="40"/>
    </location>
</feature>
<dbReference type="InterPro" id="IPR035965">
    <property type="entry name" value="PAS-like_dom_sf"/>
</dbReference>
<feature type="region of interest" description="Disordered" evidence="1">
    <location>
        <begin position="54"/>
        <end position="77"/>
    </location>
</feature>
<proteinExistence type="predicted"/>
<name>A0A1Y2HKR9_9FUNG</name>
<dbReference type="PROSITE" id="PS50125">
    <property type="entry name" value="GUANYLATE_CYCLASE_2"/>
    <property type="match status" value="1"/>
</dbReference>
<dbReference type="Gene3D" id="3.30.450.20">
    <property type="entry name" value="PAS domain"/>
    <property type="match status" value="1"/>
</dbReference>
<dbReference type="Pfam" id="PF00211">
    <property type="entry name" value="Guanylate_cyc"/>
    <property type="match status" value="1"/>
</dbReference>
<dbReference type="PANTHER" id="PTHR43081">
    <property type="entry name" value="ADENYLATE CYCLASE, TERMINAL-DIFFERENTIATION SPECIFIC-RELATED"/>
    <property type="match status" value="1"/>
</dbReference>
<dbReference type="InterPro" id="IPR029787">
    <property type="entry name" value="Nucleotide_cyclase"/>
</dbReference>
<dbReference type="InterPro" id="IPR003018">
    <property type="entry name" value="GAF"/>
</dbReference>
<dbReference type="InterPro" id="IPR001054">
    <property type="entry name" value="A/G_cyclase"/>
</dbReference>
<feature type="compositionally biased region" description="Low complexity" evidence="1">
    <location>
        <begin position="21"/>
        <end position="40"/>
    </location>
</feature>
<dbReference type="SUPFAM" id="SSF55781">
    <property type="entry name" value="GAF domain-like"/>
    <property type="match status" value="2"/>
</dbReference>
<evidence type="ECO:0000313" key="3">
    <source>
        <dbReference type="EMBL" id="ORZ34574.1"/>
    </source>
</evidence>
<dbReference type="SMART" id="SM00065">
    <property type="entry name" value="GAF"/>
    <property type="match status" value="2"/>
</dbReference>
<dbReference type="SUPFAM" id="SSF55073">
    <property type="entry name" value="Nucleotide cyclase"/>
    <property type="match status" value="1"/>
</dbReference>
<dbReference type="CDD" id="cd00130">
    <property type="entry name" value="PAS"/>
    <property type="match status" value="1"/>
</dbReference>
<feature type="compositionally biased region" description="Low complexity" evidence="1">
    <location>
        <begin position="62"/>
        <end position="72"/>
    </location>
</feature>
<dbReference type="OrthoDB" id="60033at2759"/>
<evidence type="ECO:0000313" key="4">
    <source>
        <dbReference type="Proteomes" id="UP000193411"/>
    </source>
</evidence>
<dbReference type="SMART" id="SM00044">
    <property type="entry name" value="CYCc"/>
    <property type="match status" value="1"/>
</dbReference>
<protein>
    <recommendedName>
        <fullName evidence="2">Guanylate cyclase domain-containing protein</fullName>
    </recommendedName>
</protein>
<feature type="compositionally biased region" description="Polar residues" evidence="1">
    <location>
        <begin position="1"/>
        <end position="20"/>
    </location>
</feature>
<dbReference type="Gene3D" id="3.30.450.40">
    <property type="match status" value="2"/>
</dbReference>
<evidence type="ECO:0000259" key="2">
    <source>
        <dbReference type="PROSITE" id="PS50125"/>
    </source>
</evidence>
<dbReference type="CDD" id="cd07302">
    <property type="entry name" value="CHD"/>
    <property type="match status" value="1"/>
</dbReference>
<dbReference type="InterPro" id="IPR000014">
    <property type="entry name" value="PAS"/>
</dbReference>
<evidence type="ECO:0000256" key="1">
    <source>
        <dbReference type="SAM" id="MobiDB-lite"/>
    </source>
</evidence>
<organism evidence="3 4">
    <name type="scientific">Catenaria anguillulae PL171</name>
    <dbReference type="NCBI Taxonomy" id="765915"/>
    <lineage>
        <taxon>Eukaryota</taxon>
        <taxon>Fungi</taxon>
        <taxon>Fungi incertae sedis</taxon>
        <taxon>Blastocladiomycota</taxon>
        <taxon>Blastocladiomycetes</taxon>
        <taxon>Blastocladiales</taxon>
        <taxon>Catenariaceae</taxon>
        <taxon>Catenaria</taxon>
    </lineage>
</organism>
<dbReference type="Proteomes" id="UP000193411">
    <property type="component" value="Unassembled WGS sequence"/>
</dbReference>
<dbReference type="InterPro" id="IPR029016">
    <property type="entry name" value="GAF-like_dom_sf"/>
</dbReference>
<dbReference type="Pfam" id="PF01590">
    <property type="entry name" value="GAF"/>
    <property type="match status" value="1"/>
</dbReference>
<keyword evidence="4" id="KW-1185">Reference proteome</keyword>
<dbReference type="InterPro" id="IPR050697">
    <property type="entry name" value="Adenylyl/Guanylyl_Cyclase_3/4"/>
</dbReference>
<comment type="caution">
    <text evidence="3">The sequence shown here is derived from an EMBL/GenBank/DDBJ whole genome shotgun (WGS) entry which is preliminary data.</text>
</comment>
<dbReference type="Gene3D" id="3.30.70.1230">
    <property type="entry name" value="Nucleotide cyclase"/>
    <property type="match status" value="1"/>
</dbReference>
<dbReference type="PANTHER" id="PTHR43081:SF1">
    <property type="entry name" value="ADENYLATE CYCLASE, TERMINAL-DIFFERENTIATION SPECIFIC"/>
    <property type="match status" value="1"/>
</dbReference>
<sequence length="997" mass="108337">MTVTTDPKAQQGTLSSYSTTRSANNSLSPSPSLPARLSAASHMHSASLNALAVTSSPRPLGSTAASSDTNTDSDSDVLSKLSFSSQDFQRRYLGKADKLLDGHAGMAAHSEDNLIDSLLSNYLDSRFLDYVEKMDKEERTNTVKQLLILFAKVGRLLTVSTYSVELEMKSAMRKLLEETIDIMHAEIAYVYFMDHTRKELILESAALSPNVTPVALGSMCGAGTAVAASARSSTKDLLAVSVSSSGSGVASGAAGVAASGRQLPFKYQLGQRFAFGRGIASLCIERDCMINIRNSEADAAAVDSEVDGLGVQPVVGLLAIPLRHSDGRPLGCLVALNKLGGAGTGGAASTSSERGLAVAAAVNNANNNGTQPSTPSTPPTRLNLPFGMRRHPFSHEDDFLFRILRIQTEMIVSNAASYDDMKKTQKKVEVLLDTTRHLSSQLELSALIQEIMRGARELLGADRCTLFLLDEEKKELWSQIPDKEGQMKNIRFPATMGIAGAVAMTGQPINIPDAYADPRFNKDVDKTTGYRTSSILCMPIKNADGAIVGVTQMINKLNGVFTADDEQLLDAFSAQAAVAIEKSVLFQQTERMRDYLDSILASLSPCVVSLSQQLRMNTINRPWLMDFLGTTRETMEAQSIDSWLGEDNQMMLQDIRSVWQSGVSAYSSDYELRGANKQTKIINYNIVRHIGGQGVVVIIEDISNERRALSTLSRYMSPELAKLVMQEGSAQLGGVRKQVSVLFSDVRGFTEISESLKPNQVVELLNEHFTHCVNAIIDNSGILDKYIGDAIMAVFGVPFVSADDAVHACNTALRMIADLNEWNLARQKAGLKTISIGIGINTGEVLSGNIGSEKRMEFSCIGDAVNLSSRVEGLTKYYGVTIMITAFTRAETRDLFVTRELDTVCPVGKRNPIVMYELVARVGDTIPEAKQLQIVEYEAALGAYYKADFEAALEGFERVLTHGKDKASSLMIERCKKYLEDDSLRATFTGIYIADSK</sequence>
<dbReference type="AlphaFoldDB" id="A0A1Y2HKR9"/>
<feature type="domain" description="Guanylate cyclase" evidence="2">
    <location>
        <begin position="740"/>
        <end position="872"/>
    </location>
</feature>